<dbReference type="AlphaFoldDB" id="A0AA48HEZ6"/>
<name>A0AA48HEZ6_9FLAO</name>
<protein>
    <recommendedName>
        <fullName evidence="3">Acyloxyacyl hydrolase</fullName>
    </recommendedName>
</protein>
<evidence type="ECO:0000313" key="2">
    <source>
        <dbReference type="Proteomes" id="UP001330184"/>
    </source>
</evidence>
<evidence type="ECO:0000313" key="1">
    <source>
        <dbReference type="EMBL" id="BDW93955.1"/>
    </source>
</evidence>
<gene>
    <name evidence="1" type="ORF">MACH07_27870</name>
</gene>
<reference evidence="1 2" key="1">
    <citation type="submission" date="2023-01" db="EMBL/GenBank/DDBJ databases">
        <title>Complete genome sequence of Muricauda aquimarina strain IFOP_LL357.</title>
        <authorList>
            <person name="Gajardo G."/>
            <person name="Ueki S."/>
            <person name="Maruyama F."/>
        </authorList>
    </citation>
    <scope>NUCLEOTIDE SEQUENCE [LARGE SCALE GENOMIC DNA]</scope>
    <source>
        <strain evidence="1 2">IFOP_LL357</strain>
    </source>
</reference>
<dbReference type="RefSeq" id="WP_224837326.1">
    <property type="nucleotide sequence ID" value="NZ_AP027268.1"/>
</dbReference>
<dbReference type="EMBL" id="AP027268">
    <property type="protein sequence ID" value="BDW93955.1"/>
    <property type="molecule type" value="Genomic_DNA"/>
</dbReference>
<organism evidence="1 2">
    <name type="scientific">Flagellimonas marinaquae</name>
    <dbReference type="NCBI Taxonomy" id="254955"/>
    <lineage>
        <taxon>Bacteria</taxon>
        <taxon>Pseudomonadati</taxon>
        <taxon>Bacteroidota</taxon>
        <taxon>Flavobacteriia</taxon>
        <taxon>Flavobacteriales</taxon>
        <taxon>Flavobacteriaceae</taxon>
        <taxon>Flagellimonas</taxon>
    </lineage>
</organism>
<evidence type="ECO:0008006" key="3">
    <source>
        <dbReference type="Google" id="ProtNLM"/>
    </source>
</evidence>
<dbReference type="Proteomes" id="UP001330184">
    <property type="component" value="Chromosome"/>
</dbReference>
<keyword evidence="2" id="KW-1185">Reference proteome</keyword>
<accession>A0AA48HEZ6</accession>
<sequence>MKNYIFFILLVLVSLKINAQSKNDWPHIPGFDPTLHTTLTNRSTLIGVLGIAALSYSLEELIFKNHENLNFYSARVGMNNEYAFGLRNVWHQNIGVEHRVASWFSISAEFNIQEWQDQSPLIEKNQRFGFGVGLMTYYRWYLFGKKRLSPFIEYGTGLFTGFEKFPYNGTNFTFNNSTQLGLEYSLKNKSKLRLSYGNFNQTNYNILESNPAYNGNGFSIGYSLKMK</sequence>
<proteinExistence type="predicted"/>